<dbReference type="SUPFAM" id="SSF53335">
    <property type="entry name" value="S-adenosyl-L-methionine-dependent methyltransferases"/>
    <property type="match status" value="1"/>
</dbReference>
<comment type="caution">
    <text evidence="1">The sequence shown here is derived from an EMBL/GenBank/DDBJ whole genome shotgun (WGS) entry which is preliminary data.</text>
</comment>
<dbReference type="RefSeq" id="WP_275808492.1">
    <property type="nucleotide sequence ID" value="NZ_BAAANM010000012.1"/>
</dbReference>
<dbReference type="EMBL" id="JARHTQ010000002">
    <property type="protein sequence ID" value="MDF2255007.1"/>
    <property type="molecule type" value="Genomic_DNA"/>
</dbReference>
<keyword evidence="2" id="KW-1185">Reference proteome</keyword>
<dbReference type="InterPro" id="IPR029063">
    <property type="entry name" value="SAM-dependent_MTases_sf"/>
</dbReference>
<proteinExistence type="predicted"/>
<name>A0ABT5YTS3_9ACTN</name>
<evidence type="ECO:0008006" key="3">
    <source>
        <dbReference type="Google" id="ProtNLM"/>
    </source>
</evidence>
<gene>
    <name evidence="1" type="ORF">P2L57_04455</name>
</gene>
<dbReference type="Gene3D" id="3.40.50.150">
    <property type="entry name" value="Vaccinia Virus protein VP39"/>
    <property type="match status" value="1"/>
</dbReference>
<dbReference type="Proteomes" id="UP001220022">
    <property type="component" value="Unassembled WGS sequence"/>
</dbReference>
<sequence length="117" mass="12748">MPYTSATPATPVGVLDPVGADYRHAFQAFPAGTDQKRVAEEYLSGVVRRLRHRRLFVDAGAGDGGTTRHLAGHFGRTIAVEPSTYLHDALRRACPGAEVLGETIGCTQDFLRVRRSR</sequence>
<accession>A0ABT5YTS3</accession>
<evidence type="ECO:0000313" key="2">
    <source>
        <dbReference type="Proteomes" id="UP001220022"/>
    </source>
</evidence>
<protein>
    <recommendedName>
        <fullName evidence="3">Class I SAM-dependent methyltransferase</fullName>
    </recommendedName>
</protein>
<evidence type="ECO:0000313" key="1">
    <source>
        <dbReference type="EMBL" id="MDF2255007.1"/>
    </source>
</evidence>
<organism evidence="1 2">
    <name type="scientific">Streptantibioticus ferralitis</name>
    <dbReference type="NCBI Taxonomy" id="236510"/>
    <lineage>
        <taxon>Bacteria</taxon>
        <taxon>Bacillati</taxon>
        <taxon>Actinomycetota</taxon>
        <taxon>Actinomycetes</taxon>
        <taxon>Kitasatosporales</taxon>
        <taxon>Streptomycetaceae</taxon>
        <taxon>Streptantibioticus</taxon>
    </lineage>
</organism>
<reference evidence="1 2" key="1">
    <citation type="submission" date="2023-03" db="EMBL/GenBank/DDBJ databases">
        <title>Draft genome sequence of type strain Streptomyces ferralitis JCM 14344.</title>
        <authorList>
            <person name="Klaysubun C."/>
            <person name="Duangmal K."/>
        </authorList>
    </citation>
    <scope>NUCLEOTIDE SEQUENCE [LARGE SCALE GENOMIC DNA]</scope>
    <source>
        <strain evidence="1 2">JCM 14344</strain>
    </source>
</reference>